<evidence type="ECO:0000256" key="1">
    <source>
        <dbReference type="ARBA" id="ARBA00035644"/>
    </source>
</evidence>
<keyword evidence="4" id="KW-1185">Reference proteome</keyword>
<feature type="domain" description="FAD-binding FR-type" evidence="2">
    <location>
        <begin position="15"/>
        <end position="119"/>
    </location>
</feature>
<dbReference type="PANTHER" id="PTHR30157:SF0">
    <property type="entry name" value="NADPH-DEPENDENT FERRIC-CHELATE REDUCTASE"/>
    <property type="match status" value="1"/>
</dbReference>
<dbReference type="PROSITE" id="PS51384">
    <property type="entry name" value="FAD_FR"/>
    <property type="match status" value="1"/>
</dbReference>
<comment type="caution">
    <text evidence="3">The sequence shown here is derived from an EMBL/GenBank/DDBJ whole genome shotgun (WGS) entry which is preliminary data.</text>
</comment>
<dbReference type="InterPro" id="IPR013113">
    <property type="entry name" value="SIP_FAD-bd"/>
</dbReference>
<dbReference type="Pfam" id="PF08021">
    <property type="entry name" value="FAD_binding_9"/>
    <property type="match status" value="2"/>
</dbReference>
<gene>
    <name evidence="3" type="ORF">CR105_20530</name>
</gene>
<dbReference type="InterPro" id="IPR017927">
    <property type="entry name" value="FAD-bd_FR_type"/>
</dbReference>
<dbReference type="Proteomes" id="UP000230390">
    <property type="component" value="Unassembled WGS sequence"/>
</dbReference>
<dbReference type="InterPro" id="IPR007037">
    <property type="entry name" value="SIP_rossman_dom"/>
</dbReference>
<reference evidence="3 4" key="1">
    <citation type="submission" date="2017-10" db="EMBL/GenBank/DDBJ databases">
        <title>Massilia psychrophilum sp. nov., a novel purple-pigmented bacterium isolated from Tianshan glacier, Xinjiang Municipality, China.</title>
        <authorList>
            <person name="Wang H."/>
        </authorList>
    </citation>
    <scope>NUCLEOTIDE SEQUENCE [LARGE SCALE GENOMIC DNA]</scope>
    <source>
        <strain evidence="3 4">JCM 30074</strain>
    </source>
</reference>
<evidence type="ECO:0000313" key="4">
    <source>
        <dbReference type="Proteomes" id="UP000230390"/>
    </source>
</evidence>
<dbReference type="Gene3D" id="2.40.30.10">
    <property type="entry name" value="Translation factors"/>
    <property type="match status" value="1"/>
</dbReference>
<comment type="similarity">
    <text evidence="1">Belongs to the SIP oxidoreductase family.</text>
</comment>
<dbReference type="OrthoDB" id="9814826at2"/>
<name>A0A2G8TAX9_9BURK</name>
<dbReference type="PANTHER" id="PTHR30157">
    <property type="entry name" value="FERRIC REDUCTASE, NADPH-DEPENDENT"/>
    <property type="match status" value="1"/>
</dbReference>
<evidence type="ECO:0000313" key="3">
    <source>
        <dbReference type="EMBL" id="PIL43182.1"/>
    </source>
</evidence>
<accession>A0A2G8TAX9</accession>
<dbReference type="SUPFAM" id="SSF63380">
    <property type="entry name" value="Riboflavin synthase domain-like"/>
    <property type="match status" value="1"/>
</dbReference>
<dbReference type="InterPro" id="IPR039374">
    <property type="entry name" value="SIP_fam"/>
</dbReference>
<dbReference type="InterPro" id="IPR039261">
    <property type="entry name" value="FNR_nucleotide-bd"/>
</dbReference>
<sequence length="251" mass="27693">MTPDRHQTTRMRHDTRRRTLTVDRVETLTPTMRRIHFVSPELHDFVSAAPDDHVKLFLPLAGGDDCMRDFTPRRVDAASGTLTIDFALHQSGPATAWARAAQRGDTLEIGGPRGSSIVTDDFDWYLLIGDETALPAIGRRVEELRSGVPVITLVTVNDAAEHQEFVTSAAWTPQWLYRAGQALGDAGLIEAALSNLALPPGQGYIWIAAQTSVARSVRRYITERLGHPKAWLKSSGYWTEGIGAAHETIED</sequence>
<dbReference type="InterPro" id="IPR017938">
    <property type="entry name" value="Riboflavin_synthase-like_b-brl"/>
</dbReference>
<evidence type="ECO:0000259" key="2">
    <source>
        <dbReference type="PROSITE" id="PS51384"/>
    </source>
</evidence>
<dbReference type="GO" id="GO:0016491">
    <property type="term" value="F:oxidoreductase activity"/>
    <property type="evidence" value="ECO:0007669"/>
    <property type="project" value="InterPro"/>
</dbReference>
<dbReference type="Pfam" id="PF04954">
    <property type="entry name" value="SIP"/>
    <property type="match status" value="1"/>
</dbReference>
<organism evidence="3 4">
    <name type="scientific">Massilia eurypsychrophila</name>
    <dbReference type="NCBI Taxonomy" id="1485217"/>
    <lineage>
        <taxon>Bacteria</taxon>
        <taxon>Pseudomonadati</taxon>
        <taxon>Pseudomonadota</taxon>
        <taxon>Betaproteobacteria</taxon>
        <taxon>Burkholderiales</taxon>
        <taxon>Oxalobacteraceae</taxon>
        <taxon>Telluria group</taxon>
        <taxon>Massilia</taxon>
    </lineage>
</organism>
<dbReference type="Gene3D" id="3.40.50.80">
    <property type="entry name" value="Nucleotide-binding domain of ferredoxin-NADP reductase (FNR) module"/>
    <property type="match status" value="1"/>
</dbReference>
<dbReference type="RefSeq" id="WP_099791664.1">
    <property type="nucleotide sequence ID" value="NZ_JBHLYV010000095.1"/>
</dbReference>
<proteinExistence type="inferred from homology"/>
<protein>
    <submittedName>
        <fullName evidence="3">NADPH-dependent ferric siderophore reductase</fullName>
    </submittedName>
</protein>
<dbReference type="CDD" id="cd06193">
    <property type="entry name" value="siderophore_interacting"/>
    <property type="match status" value="1"/>
</dbReference>
<dbReference type="EMBL" id="PDOC01000016">
    <property type="protein sequence ID" value="PIL43182.1"/>
    <property type="molecule type" value="Genomic_DNA"/>
</dbReference>
<dbReference type="AlphaFoldDB" id="A0A2G8TAX9"/>